<reference evidence="1 2" key="1">
    <citation type="journal article" date="2019" name="Sci. Rep.">
        <title>Orb-weaving spider Araneus ventricosus genome elucidates the spidroin gene catalogue.</title>
        <authorList>
            <person name="Kono N."/>
            <person name="Nakamura H."/>
            <person name="Ohtoshi R."/>
            <person name="Moran D.A.P."/>
            <person name="Shinohara A."/>
            <person name="Yoshida Y."/>
            <person name="Fujiwara M."/>
            <person name="Mori M."/>
            <person name="Tomita M."/>
            <person name="Arakawa K."/>
        </authorList>
    </citation>
    <scope>NUCLEOTIDE SEQUENCE [LARGE SCALE GENOMIC DNA]</scope>
</reference>
<evidence type="ECO:0000313" key="1">
    <source>
        <dbReference type="EMBL" id="GBM69368.1"/>
    </source>
</evidence>
<protein>
    <recommendedName>
        <fullName evidence="3">DDE-1 domain-containing protein</fullName>
    </recommendedName>
</protein>
<keyword evidence="2" id="KW-1185">Reference proteome</keyword>
<dbReference type="Proteomes" id="UP000499080">
    <property type="component" value="Unassembled WGS sequence"/>
</dbReference>
<name>A0A4Y2HVQ5_ARAVE</name>
<proteinExistence type="predicted"/>
<accession>A0A4Y2HVQ5</accession>
<evidence type="ECO:0008006" key="3">
    <source>
        <dbReference type="Google" id="ProtNLM"/>
    </source>
</evidence>
<gene>
    <name evidence="1" type="ORF">AVEN_272186_1</name>
</gene>
<dbReference type="PANTHER" id="PTHR47326:SF1">
    <property type="entry name" value="HTH PSQ-TYPE DOMAIN-CONTAINING PROTEIN"/>
    <property type="match status" value="1"/>
</dbReference>
<comment type="caution">
    <text evidence="1">The sequence shown here is derived from an EMBL/GenBank/DDBJ whole genome shotgun (WGS) entry which is preliminary data.</text>
</comment>
<dbReference type="PANTHER" id="PTHR47326">
    <property type="entry name" value="TRANSPOSABLE ELEMENT TC3 TRANSPOSASE-LIKE PROTEIN"/>
    <property type="match status" value="1"/>
</dbReference>
<dbReference type="OrthoDB" id="6436543at2759"/>
<dbReference type="AlphaFoldDB" id="A0A4Y2HVQ5"/>
<dbReference type="EMBL" id="BGPR01002191">
    <property type="protein sequence ID" value="GBM69368.1"/>
    <property type="molecule type" value="Genomic_DNA"/>
</dbReference>
<dbReference type="GO" id="GO:0003676">
    <property type="term" value="F:nucleic acid binding"/>
    <property type="evidence" value="ECO:0007669"/>
    <property type="project" value="InterPro"/>
</dbReference>
<dbReference type="InterPro" id="IPR036397">
    <property type="entry name" value="RNaseH_sf"/>
</dbReference>
<organism evidence="1 2">
    <name type="scientific">Araneus ventricosus</name>
    <name type="common">Orbweaver spider</name>
    <name type="synonym">Epeira ventricosa</name>
    <dbReference type="NCBI Taxonomy" id="182803"/>
    <lineage>
        <taxon>Eukaryota</taxon>
        <taxon>Metazoa</taxon>
        <taxon>Ecdysozoa</taxon>
        <taxon>Arthropoda</taxon>
        <taxon>Chelicerata</taxon>
        <taxon>Arachnida</taxon>
        <taxon>Araneae</taxon>
        <taxon>Araneomorphae</taxon>
        <taxon>Entelegynae</taxon>
        <taxon>Araneoidea</taxon>
        <taxon>Araneidae</taxon>
        <taxon>Araneus</taxon>
    </lineage>
</organism>
<evidence type="ECO:0000313" key="2">
    <source>
        <dbReference type="Proteomes" id="UP000499080"/>
    </source>
</evidence>
<sequence length="120" mass="13872">MLKLVDEVDIDVGNIWFSDETYFNLDGFLNKQNWRIWGTENPDVAVRSSLYSPKVMVWAAISAKGIIGPFFREQTINAANYPGILDEFLAIHYSLDYHWDASWFMQVAARPHRTLQCLIS</sequence>
<dbReference type="Gene3D" id="3.30.420.10">
    <property type="entry name" value="Ribonuclease H-like superfamily/Ribonuclease H"/>
    <property type="match status" value="1"/>
</dbReference>